<sequence>MAKLQTNDVTTSSIKVETRLHDGTTNFNAFKLQRDVVATKNMCNDDDKAVALITSLRGVVGNRPNNVGSKTWIVEPYKECTKDNIIIGKAIVPPVNNLIPVWVSNPTSATTKVCEGDIIAQCQTAEYMINHQAEVPKTCAKISQEAEILVKRWTSKLDEQRKKYPKKFLLENLSIFDAVTNSAYPVPGEKFILDIDASAEGLGSVLSQQIAKPIYPPDENVNAILTAIEKEERPTCEEIARESPITKAYWDQWQSRIVEDGCLWRIWHN</sequence>
<keyword evidence="2" id="KW-1185">Reference proteome</keyword>
<evidence type="ECO:0000313" key="2">
    <source>
        <dbReference type="Proteomes" id="UP000078200"/>
    </source>
</evidence>
<evidence type="ECO:0008006" key="3">
    <source>
        <dbReference type="Google" id="ProtNLM"/>
    </source>
</evidence>
<accession>A0A1A9VFK1</accession>
<dbReference type="Proteomes" id="UP000078200">
    <property type="component" value="Unassembled WGS sequence"/>
</dbReference>
<reference evidence="1" key="1">
    <citation type="submission" date="2020-05" db="UniProtKB">
        <authorList>
            <consortium name="EnsemblMetazoa"/>
        </authorList>
    </citation>
    <scope>IDENTIFICATION</scope>
    <source>
        <strain evidence="1">TTRI</strain>
    </source>
</reference>
<name>A0A1A9VFK1_GLOAU</name>
<proteinExistence type="predicted"/>
<evidence type="ECO:0000313" key="1">
    <source>
        <dbReference type="EnsemblMetazoa" id="GAUT035681-PA"/>
    </source>
</evidence>
<dbReference type="VEuPathDB" id="VectorBase:GAUT035681"/>
<organism evidence="1 2">
    <name type="scientific">Glossina austeni</name>
    <name type="common">Savannah tsetse fly</name>
    <dbReference type="NCBI Taxonomy" id="7395"/>
    <lineage>
        <taxon>Eukaryota</taxon>
        <taxon>Metazoa</taxon>
        <taxon>Ecdysozoa</taxon>
        <taxon>Arthropoda</taxon>
        <taxon>Hexapoda</taxon>
        <taxon>Insecta</taxon>
        <taxon>Pterygota</taxon>
        <taxon>Neoptera</taxon>
        <taxon>Endopterygota</taxon>
        <taxon>Diptera</taxon>
        <taxon>Brachycera</taxon>
        <taxon>Muscomorpha</taxon>
        <taxon>Hippoboscoidea</taxon>
        <taxon>Glossinidae</taxon>
        <taxon>Glossina</taxon>
    </lineage>
</organism>
<protein>
    <recommendedName>
        <fullName evidence="3">Reverse transcriptase/retrotransposon-derived protein RNase H-like domain-containing protein</fullName>
    </recommendedName>
</protein>
<dbReference type="EnsemblMetazoa" id="GAUT035681-RA">
    <property type="protein sequence ID" value="GAUT035681-PA"/>
    <property type="gene ID" value="GAUT035681"/>
</dbReference>
<dbReference type="AlphaFoldDB" id="A0A1A9VFK1"/>